<dbReference type="EMBL" id="VBSN01000024">
    <property type="protein sequence ID" value="KAA6441058.1"/>
    <property type="molecule type" value="Genomic_DNA"/>
</dbReference>
<feature type="binding site" evidence="1">
    <location>
        <position position="310"/>
    </location>
    <ligand>
        <name>Zn(2+)</name>
        <dbReference type="ChEBI" id="CHEBI:29105"/>
        <label>1</label>
    </ligand>
</feature>
<accession>A0A5M8R088</accession>
<evidence type="ECO:0000259" key="4">
    <source>
        <dbReference type="Pfam" id="PF01979"/>
    </source>
</evidence>
<evidence type="ECO:0000256" key="1">
    <source>
        <dbReference type="PIRSR" id="PIRSR039004-1"/>
    </source>
</evidence>
<dbReference type="PIRSF" id="PIRSF039004">
    <property type="entry name" value="ADE_EF_0837"/>
    <property type="match status" value="1"/>
</dbReference>
<keyword evidence="1" id="KW-0479">Metal-binding</keyword>
<feature type="binding site" description="via carbamate group" evidence="1">
    <location>
        <position position="196"/>
    </location>
    <ligand>
        <name>Zn(2+)</name>
        <dbReference type="ChEBI" id="CHEBI:29105"/>
        <label>1</label>
    </ligand>
</feature>
<dbReference type="Gene3D" id="2.30.40.10">
    <property type="entry name" value="Urease, subunit C, domain 1"/>
    <property type="match status" value="1"/>
</dbReference>
<keyword evidence="3" id="KW-0732">Signal</keyword>
<dbReference type="SUPFAM" id="SSF51556">
    <property type="entry name" value="Metallo-dependent hydrolases"/>
    <property type="match status" value="1"/>
</dbReference>
<evidence type="ECO:0000256" key="3">
    <source>
        <dbReference type="SAM" id="SignalP"/>
    </source>
</evidence>
<feature type="binding site" evidence="1">
    <location>
        <position position="248"/>
    </location>
    <ligand>
        <name>Zn(2+)</name>
        <dbReference type="ChEBI" id="CHEBI:29105"/>
        <label>2</label>
    </ligand>
</feature>
<keyword evidence="6" id="KW-1185">Reference proteome</keyword>
<name>A0A5M8R088_9BACT</name>
<sequence length="419" mass="46269">MKTLYENLLCFFCKRKQILAAILFICSNTVFAQKYDLIIKSGHVIDPANGINRIMDVAISKGSIARIADVITDSSEKVINAKGLYVSPGFIDMHTHVFVGMQAGLFANGVNSVSPDDFTFRSGVTTVVDAGTSGWRSFPLFKKQVIDQSKTRILAFLNIAGDGMTGSEREENTADMHADSTAKIIRQFPEIIVGVKIGHYNGKEWMPFETALNAAGKVDKPLFVECHLPEYSLQEQLARMRPGDIITHTFENIPERMPIMGEDGKVRPFVLEARKKGILFDLGHGGAGFWFDQAAPAVNQGFFPNSFGTDLHRFSMNSAMKDMMNVMSKFMALGMTLEEVVQTATWNAAKAIRHSDLGNLKEGNPADLVIFSIRKGEFGFMDSAGKSIHGNKKLETEMTIRAGKIVWDLNGLSAKKPEQ</sequence>
<dbReference type="GO" id="GO:0046872">
    <property type="term" value="F:metal ion binding"/>
    <property type="evidence" value="ECO:0007669"/>
    <property type="project" value="UniProtKB-KW"/>
</dbReference>
<dbReference type="SUPFAM" id="SSF51338">
    <property type="entry name" value="Composite domain of metallo-dependent hydrolases"/>
    <property type="match status" value="1"/>
</dbReference>
<keyword evidence="5" id="KW-0378">Hydrolase</keyword>
<dbReference type="PANTHER" id="PTHR42717:SF1">
    <property type="entry name" value="IMIDAZOLONEPROPIONASE AND RELATED AMIDOHYDROLASES"/>
    <property type="match status" value="1"/>
</dbReference>
<dbReference type="Pfam" id="PF01979">
    <property type="entry name" value="Amidohydro_1"/>
    <property type="match status" value="1"/>
</dbReference>
<proteinExistence type="predicted"/>
<dbReference type="InterPro" id="IPR011059">
    <property type="entry name" value="Metal-dep_hydrolase_composite"/>
</dbReference>
<gene>
    <name evidence="5" type="ORF">FEM33_04440</name>
</gene>
<dbReference type="Proteomes" id="UP000323994">
    <property type="component" value="Unassembled WGS sequence"/>
</dbReference>
<reference evidence="5 6" key="1">
    <citation type="submission" date="2019-05" db="EMBL/GenBank/DDBJ databases">
        <authorList>
            <person name="Qu J.-H."/>
        </authorList>
    </citation>
    <scope>NUCLEOTIDE SEQUENCE [LARGE SCALE GENOMIC DNA]</scope>
    <source>
        <strain evidence="5 6">NS28</strain>
    </source>
</reference>
<dbReference type="InterPro" id="IPR006680">
    <property type="entry name" value="Amidohydro-rel"/>
</dbReference>
<dbReference type="InterPro" id="IPR032466">
    <property type="entry name" value="Metal_Hydrolase"/>
</dbReference>
<feature type="chain" id="PRO_5024271264" evidence="3">
    <location>
        <begin position="33"/>
        <end position="419"/>
    </location>
</feature>
<organism evidence="5 6">
    <name type="scientific">Dyadobacter flavalbus</name>
    <dbReference type="NCBI Taxonomy" id="2579942"/>
    <lineage>
        <taxon>Bacteria</taxon>
        <taxon>Pseudomonadati</taxon>
        <taxon>Bacteroidota</taxon>
        <taxon>Cytophagia</taxon>
        <taxon>Cytophagales</taxon>
        <taxon>Spirosomataceae</taxon>
        <taxon>Dyadobacter</taxon>
    </lineage>
</organism>
<feature type="domain" description="Amidohydrolase-related" evidence="4">
    <location>
        <begin position="294"/>
        <end position="406"/>
    </location>
</feature>
<protein>
    <submittedName>
        <fullName evidence="5">Amidohydrolase/deacetylase family metallohydrolase</fullName>
    </submittedName>
</protein>
<dbReference type="GO" id="GO:0019213">
    <property type="term" value="F:deacetylase activity"/>
    <property type="evidence" value="ECO:0007669"/>
    <property type="project" value="InterPro"/>
</dbReference>
<keyword evidence="1" id="KW-0862">Zinc</keyword>
<dbReference type="NCBIfam" id="NF006689">
    <property type="entry name" value="PRK09237.1"/>
    <property type="match status" value="1"/>
</dbReference>
<evidence type="ECO:0000313" key="5">
    <source>
        <dbReference type="EMBL" id="KAA6441058.1"/>
    </source>
</evidence>
<dbReference type="PANTHER" id="PTHR42717">
    <property type="entry name" value="DIHYDROOROTASE-RELATED"/>
    <property type="match status" value="1"/>
</dbReference>
<evidence type="ECO:0000313" key="6">
    <source>
        <dbReference type="Proteomes" id="UP000323994"/>
    </source>
</evidence>
<feature type="modified residue" description="N6-carboxylysine" evidence="2">
    <location>
        <position position="196"/>
    </location>
</feature>
<dbReference type="OrthoDB" id="9775607at2"/>
<evidence type="ECO:0000256" key="2">
    <source>
        <dbReference type="PIRSR" id="PIRSR039004-2"/>
    </source>
</evidence>
<feature type="signal peptide" evidence="3">
    <location>
        <begin position="1"/>
        <end position="32"/>
    </location>
</feature>
<dbReference type="InterPro" id="IPR020043">
    <property type="entry name" value="Deacetylase_Atu3266-like"/>
</dbReference>
<dbReference type="RefSeq" id="WP_139010899.1">
    <property type="nucleotide sequence ID" value="NZ_VBSN01000024.1"/>
</dbReference>
<dbReference type="AlphaFoldDB" id="A0A5M8R088"/>
<comment type="caution">
    <text evidence="5">The sequence shown here is derived from an EMBL/GenBank/DDBJ whole genome shotgun (WGS) entry which is preliminary data.</text>
</comment>
<feature type="binding site" description="via carbamate group" evidence="1">
    <location>
        <position position="196"/>
    </location>
    <ligand>
        <name>Zn(2+)</name>
        <dbReference type="ChEBI" id="CHEBI:29105"/>
        <label>2</label>
    </ligand>
</feature>
<feature type="binding site" evidence="1">
    <location>
        <position position="96"/>
    </location>
    <ligand>
        <name>Zn(2+)</name>
        <dbReference type="ChEBI" id="CHEBI:29105"/>
        <label>1</label>
    </ligand>
</feature>
<feature type="binding site" evidence="1">
    <location>
        <position position="94"/>
    </location>
    <ligand>
        <name>Zn(2+)</name>
        <dbReference type="ChEBI" id="CHEBI:29105"/>
        <label>1</label>
    </ligand>
</feature>
<dbReference type="GO" id="GO:0016810">
    <property type="term" value="F:hydrolase activity, acting on carbon-nitrogen (but not peptide) bonds"/>
    <property type="evidence" value="ECO:0007669"/>
    <property type="project" value="InterPro"/>
</dbReference>
<dbReference type="Gene3D" id="3.20.20.140">
    <property type="entry name" value="Metal-dependent hydrolases"/>
    <property type="match status" value="1"/>
</dbReference>